<evidence type="ECO:0000256" key="3">
    <source>
        <dbReference type="ARBA" id="ARBA00048267"/>
    </source>
</evidence>
<dbReference type="Pfam" id="PF01339">
    <property type="entry name" value="CheB_methylest"/>
    <property type="match status" value="1"/>
</dbReference>
<evidence type="ECO:0000256" key="4">
    <source>
        <dbReference type="PROSITE-ProRule" id="PRU00050"/>
    </source>
</evidence>
<protein>
    <recommendedName>
        <fullName evidence="2">protein-glutamate methylesterase</fullName>
        <ecNumber evidence="2">3.1.1.61</ecNumber>
    </recommendedName>
</protein>
<keyword evidence="1" id="KW-0378">Hydrolase</keyword>
<evidence type="ECO:0000256" key="1">
    <source>
        <dbReference type="ARBA" id="ARBA00022801"/>
    </source>
</evidence>
<dbReference type="EC" id="3.1.1.61" evidence="2"/>
<evidence type="ECO:0000313" key="6">
    <source>
        <dbReference type="EMBL" id="CDX56168.1"/>
    </source>
</evidence>
<proteinExistence type="predicted"/>
<dbReference type="PROSITE" id="PS50122">
    <property type="entry name" value="CHEB"/>
    <property type="match status" value="1"/>
</dbReference>
<dbReference type="PANTHER" id="PTHR42872">
    <property type="entry name" value="PROTEIN-GLUTAMATE METHYLESTERASE/PROTEIN-GLUTAMINE GLUTAMINASE"/>
    <property type="match status" value="1"/>
</dbReference>
<dbReference type="PANTHER" id="PTHR42872:SF6">
    <property type="entry name" value="PROTEIN-GLUTAMATE METHYLESTERASE_PROTEIN-GLUTAMINE GLUTAMINASE"/>
    <property type="match status" value="1"/>
</dbReference>
<dbReference type="GO" id="GO:0000156">
    <property type="term" value="F:phosphorelay response regulator activity"/>
    <property type="evidence" value="ECO:0007669"/>
    <property type="project" value="InterPro"/>
</dbReference>
<gene>
    <name evidence="6" type="ORF">MPL3365_230078</name>
</gene>
<comment type="caution">
    <text evidence="4">Lacks conserved residue(s) required for the propagation of feature annotation.</text>
</comment>
<organism evidence="6 7">
    <name type="scientific">Mesorhizobium plurifarium</name>
    <dbReference type="NCBI Taxonomy" id="69974"/>
    <lineage>
        <taxon>Bacteria</taxon>
        <taxon>Pseudomonadati</taxon>
        <taxon>Pseudomonadota</taxon>
        <taxon>Alphaproteobacteria</taxon>
        <taxon>Hyphomicrobiales</taxon>
        <taxon>Phyllobacteriaceae</taxon>
        <taxon>Mesorhizobium</taxon>
    </lineage>
</organism>
<dbReference type="GO" id="GO:0008984">
    <property type="term" value="F:protein-glutamate methylesterase activity"/>
    <property type="evidence" value="ECO:0007669"/>
    <property type="project" value="UniProtKB-EC"/>
</dbReference>
<dbReference type="AlphaFoldDB" id="A0A090GAW3"/>
<evidence type="ECO:0000256" key="2">
    <source>
        <dbReference type="ARBA" id="ARBA00039140"/>
    </source>
</evidence>
<dbReference type="InterPro" id="IPR000673">
    <property type="entry name" value="Sig_transdc_resp-reg_Me-estase"/>
</dbReference>
<sequence length="238" mass="25259">MPAEAIDPVLVDWDQIDRVKASVCLIMHDVRVDSLAPYFVALGASGIEGLHDLRHLVQSLPAGLNAVVLAVLHRPSNRVSYLRDILARCSELPVVIAKEGDTFRAGTCYIGEPAAHLSLAERSRIHLIEGAHNQFRNRTVDLLFTSVAAHAGSRAIGVVLRGALGDGSRGLADIHLAGGLTMVVGEQGQIPAGMPRNATNYDGPIDFVGTVDEIAEEISRIAGVCSSHVQEPADSLPA</sequence>
<dbReference type="SUPFAM" id="SSF52738">
    <property type="entry name" value="Methylesterase CheB, C-terminal domain"/>
    <property type="match status" value="1"/>
</dbReference>
<dbReference type="GO" id="GO:0005737">
    <property type="term" value="C:cytoplasm"/>
    <property type="evidence" value="ECO:0007669"/>
    <property type="project" value="InterPro"/>
</dbReference>
<dbReference type="Gene3D" id="3.40.50.180">
    <property type="entry name" value="Methylesterase CheB, C-terminal domain"/>
    <property type="match status" value="1"/>
</dbReference>
<reference evidence="6 7" key="1">
    <citation type="submission" date="2014-08" db="EMBL/GenBank/DDBJ databases">
        <authorList>
            <person name="Moulin Lionel"/>
        </authorList>
    </citation>
    <scope>NUCLEOTIDE SEQUENCE [LARGE SCALE GENOMIC DNA]</scope>
</reference>
<evidence type="ECO:0000259" key="5">
    <source>
        <dbReference type="PROSITE" id="PS50122"/>
    </source>
</evidence>
<name>A0A090GAW3_MESPL</name>
<accession>A0A090GAW3</accession>
<dbReference type="Proteomes" id="UP000046122">
    <property type="component" value="Unassembled WGS sequence"/>
</dbReference>
<dbReference type="GO" id="GO:0006935">
    <property type="term" value="P:chemotaxis"/>
    <property type="evidence" value="ECO:0007669"/>
    <property type="project" value="InterPro"/>
</dbReference>
<dbReference type="EMBL" id="CCNE01000016">
    <property type="protein sequence ID" value="CDX56168.1"/>
    <property type="molecule type" value="Genomic_DNA"/>
</dbReference>
<feature type="domain" description="CheB-type methylesterase" evidence="5">
    <location>
        <begin position="44"/>
        <end position="200"/>
    </location>
</feature>
<evidence type="ECO:0000313" key="7">
    <source>
        <dbReference type="Proteomes" id="UP000046122"/>
    </source>
</evidence>
<dbReference type="CDD" id="cd16433">
    <property type="entry name" value="CheB"/>
    <property type="match status" value="1"/>
</dbReference>
<comment type="catalytic activity">
    <reaction evidence="3">
        <text>[protein]-L-glutamate 5-O-methyl ester + H2O = L-glutamyl-[protein] + methanol + H(+)</text>
        <dbReference type="Rhea" id="RHEA:23236"/>
        <dbReference type="Rhea" id="RHEA-COMP:10208"/>
        <dbReference type="Rhea" id="RHEA-COMP:10311"/>
        <dbReference type="ChEBI" id="CHEBI:15377"/>
        <dbReference type="ChEBI" id="CHEBI:15378"/>
        <dbReference type="ChEBI" id="CHEBI:17790"/>
        <dbReference type="ChEBI" id="CHEBI:29973"/>
        <dbReference type="ChEBI" id="CHEBI:82795"/>
        <dbReference type="EC" id="3.1.1.61"/>
    </reaction>
</comment>
<dbReference type="InterPro" id="IPR035909">
    <property type="entry name" value="CheB_C"/>
</dbReference>